<gene>
    <name evidence="1" type="ORF">HKD21_03030</name>
</gene>
<evidence type="ECO:0000313" key="2">
    <source>
        <dbReference type="Proteomes" id="UP000630952"/>
    </source>
</evidence>
<keyword evidence="2" id="KW-1185">Reference proteome</keyword>
<sequence length="90" mass="9857">MMEVLILPEFLDTRYAVPFSELLKKQEGGFLLDGESVRRVGGLCFQLLVSAFATAQALGTSFEIRNISDEMKENLALLGGNFLLNMAGEA</sequence>
<evidence type="ECO:0000313" key="1">
    <source>
        <dbReference type="EMBL" id="MBF0875819.1"/>
    </source>
</evidence>
<dbReference type="RefSeq" id="WP_194254142.1">
    <property type="nucleotide sequence ID" value="NZ_JABCQO010000002.1"/>
</dbReference>
<protein>
    <submittedName>
        <fullName evidence="1">Chemotaxis protein CheX</fullName>
    </submittedName>
</protein>
<reference evidence="2" key="1">
    <citation type="submission" date="2020-04" db="EMBL/GenBank/DDBJ databases">
        <title>Description of novel Gluconacetobacter.</title>
        <authorList>
            <person name="Sombolestani A."/>
        </authorList>
    </citation>
    <scope>NUCLEOTIDE SEQUENCE [LARGE SCALE GENOMIC DNA]</scope>
    <source>
        <strain evidence="2">LMG 27748</strain>
    </source>
</reference>
<accession>A0ABR9YAZ6</accession>
<proteinExistence type="predicted"/>
<dbReference type="InterPro" id="IPR036513">
    <property type="entry name" value="STAS_dom_sf"/>
</dbReference>
<dbReference type="Proteomes" id="UP000630952">
    <property type="component" value="Unassembled WGS sequence"/>
</dbReference>
<dbReference type="SUPFAM" id="SSF52091">
    <property type="entry name" value="SpoIIaa-like"/>
    <property type="match status" value="1"/>
</dbReference>
<comment type="caution">
    <text evidence="1">The sequence shown here is derived from an EMBL/GenBank/DDBJ whole genome shotgun (WGS) entry which is preliminary data.</text>
</comment>
<organism evidence="1 2">
    <name type="scientific">Gluconobacter cerevisiae</name>
    <dbReference type="NCBI Taxonomy" id="1379734"/>
    <lineage>
        <taxon>Bacteria</taxon>
        <taxon>Pseudomonadati</taxon>
        <taxon>Pseudomonadota</taxon>
        <taxon>Alphaproteobacteria</taxon>
        <taxon>Acetobacterales</taxon>
        <taxon>Acetobacteraceae</taxon>
        <taxon>Gluconobacter</taxon>
    </lineage>
</organism>
<dbReference type="EMBL" id="JABCQO010000002">
    <property type="protein sequence ID" value="MBF0875819.1"/>
    <property type="molecule type" value="Genomic_DNA"/>
</dbReference>
<reference evidence="1 2" key="2">
    <citation type="submission" date="2020-11" db="EMBL/GenBank/DDBJ databases">
        <title>Description of novel Gluconobacter species.</title>
        <authorList>
            <person name="Cleenwerck I."/>
            <person name="Cnockaert M."/>
            <person name="Borremans W."/>
            <person name="Wieme A.D."/>
            <person name="De Vuyst L."/>
            <person name="Vandamme P."/>
        </authorList>
    </citation>
    <scope>NUCLEOTIDE SEQUENCE [LARGE SCALE GENOMIC DNA]</scope>
    <source>
        <strain evidence="1 2">LMG 27748</strain>
    </source>
</reference>
<name>A0ABR9YAZ6_9PROT</name>